<feature type="domain" description="HTH tetR-type" evidence="4">
    <location>
        <begin position="53"/>
        <end position="113"/>
    </location>
</feature>
<protein>
    <recommendedName>
        <fullName evidence="4">HTH tetR-type domain-containing protein</fullName>
    </recommendedName>
</protein>
<proteinExistence type="predicted"/>
<evidence type="ECO:0000313" key="6">
    <source>
        <dbReference type="Proteomes" id="UP000248724"/>
    </source>
</evidence>
<gene>
    <name evidence="5" type="ORF">DLM65_06540</name>
</gene>
<dbReference type="PRINTS" id="PR00455">
    <property type="entry name" value="HTHTETR"/>
</dbReference>
<dbReference type="GO" id="GO:0003700">
    <property type="term" value="F:DNA-binding transcription factor activity"/>
    <property type="evidence" value="ECO:0007669"/>
    <property type="project" value="TreeGrafter"/>
</dbReference>
<feature type="DNA-binding region" description="H-T-H motif" evidence="2">
    <location>
        <begin position="76"/>
        <end position="95"/>
    </location>
</feature>
<dbReference type="PANTHER" id="PTHR30055:SF223">
    <property type="entry name" value="HTH-TYPE TRANSCRIPTIONAL REGULATOR UIDR"/>
    <property type="match status" value="1"/>
</dbReference>
<feature type="compositionally biased region" description="Basic and acidic residues" evidence="3">
    <location>
        <begin position="1"/>
        <end position="11"/>
    </location>
</feature>
<dbReference type="EMBL" id="QHBU01000123">
    <property type="protein sequence ID" value="PZR81084.1"/>
    <property type="molecule type" value="Genomic_DNA"/>
</dbReference>
<evidence type="ECO:0000256" key="3">
    <source>
        <dbReference type="SAM" id="MobiDB-lite"/>
    </source>
</evidence>
<feature type="region of interest" description="Disordered" evidence="3">
    <location>
        <begin position="1"/>
        <end position="52"/>
    </location>
</feature>
<accession>A0A2W6AC47</accession>
<dbReference type="PANTHER" id="PTHR30055">
    <property type="entry name" value="HTH-TYPE TRANSCRIPTIONAL REGULATOR RUTR"/>
    <property type="match status" value="1"/>
</dbReference>
<organism evidence="5 6">
    <name type="scientific">Candidatus Aeolococcus gillhamiae</name>
    <dbReference type="NCBI Taxonomy" id="3127015"/>
    <lineage>
        <taxon>Bacteria</taxon>
        <taxon>Bacillati</taxon>
        <taxon>Candidatus Dormiibacterota</taxon>
        <taxon>Candidatus Dormibacteria</taxon>
        <taxon>Candidatus Aeolococcales</taxon>
        <taxon>Candidatus Aeolococcaceae</taxon>
        <taxon>Candidatus Aeolococcus</taxon>
    </lineage>
</organism>
<name>A0A2W6AC47_9BACT</name>
<evidence type="ECO:0000256" key="2">
    <source>
        <dbReference type="PROSITE-ProRule" id="PRU00335"/>
    </source>
</evidence>
<evidence type="ECO:0000259" key="4">
    <source>
        <dbReference type="PROSITE" id="PS50977"/>
    </source>
</evidence>
<dbReference type="Proteomes" id="UP000248724">
    <property type="component" value="Unassembled WGS sequence"/>
</dbReference>
<dbReference type="AlphaFoldDB" id="A0A2W6AC47"/>
<dbReference type="InterPro" id="IPR009057">
    <property type="entry name" value="Homeodomain-like_sf"/>
</dbReference>
<dbReference type="Gene3D" id="1.10.357.10">
    <property type="entry name" value="Tetracycline Repressor, domain 2"/>
    <property type="match status" value="1"/>
</dbReference>
<dbReference type="SUPFAM" id="SSF46689">
    <property type="entry name" value="Homeodomain-like"/>
    <property type="match status" value="1"/>
</dbReference>
<evidence type="ECO:0000313" key="5">
    <source>
        <dbReference type="EMBL" id="PZR81084.1"/>
    </source>
</evidence>
<dbReference type="GO" id="GO:0000976">
    <property type="term" value="F:transcription cis-regulatory region binding"/>
    <property type="evidence" value="ECO:0007669"/>
    <property type="project" value="TreeGrafter"/>
</dbReference>
<feature type="compositionally biased region" description="Low complexity" evidence="3">
    <location>
        <begin position="23"/>
        <end position="32"/>
    </location>
</feature>
<dbReference type="Pfam" id="PF00440">
    <property type="entry name" value="TetR_N"/>
    <property type="match status" value="1"/>
</dbReference>
<reference evidence="5 6" key="1">
    <citation type="journal article" date="2017" name="Nature">
        <title>Atmospheric trace gases support primary production in Antarctic desert surface soil.</title>
        <authorList>
            <person name="Ji M."/>
            <person name="Greening C."/>
            <person name="Vanwonterghem I."/>
            <person name="Carere C.R."/>
            <person name="Bay S.K."/>
            <person name="Steen J.A."/>
            <person name="Montgomery K."/>
            <person name="Lines T."/>
            <person name="Beardall J."/>
            <person name="van Dorst J."/>
            <person name="Snape I."/>
            <person name="Stott M.B."/>
            <person name="Hugenholtz P."/>
            <person name="Ferrari B.C."/>
        </authorList>
    </citation>
    <scope>NUCLEOTIDE SEQUENCE [LARGE SCALE GENOMIC DNA]</scope>
    <source>
        <strain evidence="5">RRmetagenome_bin12</strain>
    </source>
</reference>
<comment type="caution">
    <text evidence="5">The sequence shown here is derived from an EMBL/GenBank/DDBJ whole genome shotgun (WGS) entry which is preliminary data.</text>
</comment>
<dbReference type="PROSITE" id="PS50977">
    <property type="entry name" value="HTH_TETR_2"/>
    <property type="match status" value="1"/>
</dbReference>
<dbReference type="InterPro" id="IPR001647">
    <property type="entry name" value="HTH_TetR"/>
</dbReference>
<keyword evidence="1 2" id="KW-0238">DNA-binding</keyword>
<evidence type="ECO:0000256" key="1">
    <source>
        <dbReference type="ARBA" id="ARBA00023125"/>
    </source>
</evidence>
<sequence>MIKSDGQDRVAPKPLGHRRRPARTTAAPGHARLGLPSPPGTRGRRHRRNEAGDRMRARIIDAALQTLRTEGYAGVSVRAIAATAAFSPALVFYHFGSVDALLLAVLDQISGERLARYQVRLGDVSSLAMLAAAMEELYGEDLQLGQLTAVQEIVGAMAFDPALGPEIVSRMQPWMTFAQELAQRIVSGSPLAGMLDPGVIGSAVIALYMGLEIVARMQGGDTSGSKALVATLTETAPWIDRLLGKGAAPPRRRSTKRLVLD</sequence>
<dbReference type="InterPro" id="IPR050109">
    <property type="entry name" value="HTH-type_TetR-like_transc_reg"/>
</dbReference>